<protein>
    <submittedName>
        <fullName evidence="2">Sugar-binding transcriptional regulator</fullName>
    </submittedName>
</protein>
<accession>A0A399SKL2</accession>
<dbReference type="SUPFAM" id="SSF100950">
    <property type="entry name" value="NagB/RpiA/CoA transferase-like"/>
    <property type="match status" value="1"/>
</dbReference>
<dbReference type="Proteomes" id="UP000266634">
    <property type="component" value="Unassembled WGS sequence"/>
</dbReference>
<dbReference type="InterPro" id="IPR007324">
    <property type="entry name" value="Sugar-bd_dom_put"/>
</dbReference>
<dbReference type="EMBL" id="QWEA01000224">
    <property type="protein sequence ID" value="RIJ42295.1"/>
    <property type="molecule type" value="Genomic_DNA"/>
</dbReference>
<evidence type="ECO:0000313" key="3">
    <source>
        <dbReference type="Proteomes" id="UP000266634"/>
    </source>
</evidence>
<proteinExistence type="predicted"/>
<reference evidence="2 3" key="1">
    <citation type="submission" date="2018-08" db="EMBL/GenBank/DDBJ databases">
        <title>Genome Sequence of Clavibacter michiganensis Subspecies type strains, and the Atypical Peach-Colored Strains Isolated from Tomato.</title>
        <authorList>
            <person name="Osdaghi E."/>
            <person name="Portier P."/>
            <person name="Briand M."/>
            <person name="Jacques M.-A."/>
        </authorList>
    </citation>
    <scope>NUCLEOTIDE SEQUENCE [LARGE SCALE GENOMIC DNA]</scope>
    <source>
        <strain evidence="2 3">CFBP 6488</strain>
    </source>
</reference>
<dbReference type="AlphaFoldDB" id="A0A399SKL2"/>
<evidence type="ECO:0000259" key="1">
    <source>
        <dbReference type="Pfam" id="PF04198"/>
    </source>
</evidence>
<dbReference type="Gene3D" id="3.40.50.1360">
    <property type="match status" value="1"/>
</dbReference>
<evidence type="ECO:0000313" key="2">
    <source>
        <dbReference type="EMBL" id="RIJ42295.1"/>
    </source>
</evidence>
<name>A0A399SKL2_9MICO</name>
<organism evidence="2 3">
    <name type="scientific">Clavibacter michiganensis subsp. insidiosus</name>
    <dbReference type="NCBI Taxonomy" id="33014"/>
    <lineage>
        <taxon>Bacteria</taxon>
        <taxon>Bacillati</taxon>
        <taxon>Actinomycetota</taxon>
        <taxon>Actinomycetes</taxon>
        <taxon>Micrococcales</taxon>
        <taxon>Microbacteriaceae</taxon>
        <taxon>Clavibacter</taxon>
    </lineage>
</organism>
<feature type="domain" description="Sugar-binding" evidence="1">
    <location>
        <begin position="2"/>
        <end position="39"/>
    </location>
</feature>
<dbReference type="Pfam" id="PF04198">
    <property type="entry name" value="Sugar-bind"/>
    <property type="match status" value="1"/>
</dbReference>
<gene>
    <name evidence="2" type="ORF">DZF93_07245</name>
</gene>
<feature type="non-terminal residue" evidence="2">
    <location>
        <position position="1"/>
    </location>
</feature>
<dbReference type="GO" id="GO:0030246">
    <property type="term" value="F:carbohydrate binding"/>
    <property type="evidence" value="ECO:0007669"/>
    <property type="project" value="InterPro"/>
</dbReference>
<dbReference type="InterPro" id="IPR037171">
    <property type="entry name" value="NagB/RpiA_transferase-like"/>
</dbReference>
<sequence length="39" mass="3922">RRVCVVAGASKVRSVRGALAAGLVTDVVLDEGTARALLA</sequence>
<comment type="caution">
    <text evidence="2">The sequence shown here is derived from an EMBL/GenBank/DDBJ whole genome shotgun (WGS) entry which is preliminary data.</text>
</comment>